<dbReference type="GO" id="GO:0015297">
    <property type="term" value="F:antiporter activity"/>
    <property type="evidence" value="ECO:0007669"/>
    <property type="project" value="InterPro"/>
</dbReference>
<evidence type="ECO:0000256" key="7">
    <source>
        <dbReference type="ARBA" id="ARBA00023065"/>
    </source>
</evidence>
<dbReference type="GO" id="GO:0012505">
    <property type="term" value="C:endomembrane system"/>
    <property type="evidence" value="ECO:0007669"/>
    <property type="project" value="TreeGrafter"/>
</dbReference>
<feature type="transmembrane region" description="Helical" evidence="10">
    <location>
        <begin position="58"/>
        <end position="78"/>
    </location>
</feature>
<evidence type="ECO:0000256" key="5">
    <source>
        <dbReference type="ARBA" id="ARBA00022958"/>
    </source>
</evidence>
<evidence type="ECO:0000259" key="13">
    <source>
        <dbReference type="Pfam" id="PF23259"/>
    </source>
</evidence>
<dbReference type="Pfam" id="PF00999">
    <property type="entry name" value="Na_H_Exchanger"/>
    <property type="match status" value="1"/>
</dbReference>
<evidence type="ECO:0000256" key="3">
    <source>
        <dbReference type="ARBA" id="ARBA00022538"/>
    </source>
</evidence>
<dbReference type="GO" id="GO:0006885">
    <property type="term" value="P:regulation of pH"/>
    <property type="evidence" value="ECO:0007669"/>
    <property type="project" value="TreeGrafter"/>
</dbReference>
<reference evidence="14 15" key="1">
    <citation type="submission" date="2020-04" db="EMBL/GenBank/DDBJ databases">
        <title>Plant Genome Project.</title>
        <authorList>
            <person name="Zhang R.-G."/>
        </authorList>
    </citation>
    <scope>NUCLEOTIDE SEQUENCE [LARGE SCALE GENOMIC DNA]</scope>
    <source>
        <strain evidence="14">YNK0</strain>
        <tissue evidence="14">Leaf</tissue>
    </source>
</reference>
<dbReference type="EMBL" id="JABCRI010000007">
    <property type="protein sequence ID" value="KAF8403795.1"/>
    <property type="molecule type" value="Genomic_DNA"/>
</dbReference>
<dbReference type="GO" id="GO:1902600">
    <property type="term" value="P:proton transmembrane transport"/>
    <property type="evidence" value="ECO:0007669"/>
    <property type="project" value="InterPro"/>
</dbReference>
<dbReference type="PANTHER" id="PTHR32468">
    <property type="entry name" value="CATION/H + ANTIPORTER"/>
    <property type="match status" value="1"/>
</dbReference>
<evidence type="ECO:0000313" key="15">
    <source>
        <dbReference type="Proteomes" id="UP000655225"/>
    </source>
</evidence>
<organism evidence="14 15">
    <name type="scientific">Tetracentron sinense</name>
    <name type="common">Spur-leaf</name>
    <dbReference type="NCBI Taxonomy" id="13715"/>
    <lineage>
        <taxon>Eukaryota</taxon>
        <taxon>Viridiplantae</taxon>
        <taxon>Streptophyta</taxon>
        <taxon>Embryophyta</taxon>
        <taxon>Tracheophyta</taxon>
        <taxon>Spermatophyta</taxon>
        <taxon>Magnoliopsida</taxon>
        <taxon>Trochodendrales</taxon>
        <taxon>Trochodendraceae</taxon>
        <taxon>Tetracentron</taxon>
    </lineage>
</organism>
<keyword evidence="3" id="KW-0633">Potassium transport</keyword>
<protein>
    <recommendedName>
        <fullName evidence="16">Cation/H+ exchanger domain-containing protein</fullName>
    </recommendedName>
</protein>
<evidence type="ECO:0000259" key="12">
    <source>
        <dbReference type="Pfam" id="PF23256"/>
    </source>
</evidence>
<keyword evidence="7" id="KW-0406">Ion transport</keyword>
<dbReference type="Gene3D" id="3.40.50.12370">
    <property type="match status" value="1"/>
</dbReference>
<evidence type="ECO:0000256" key="10">
    <source>
        <dbReference type="SAM" id="Phobius"/>
    </source>
</evidence>
<evidence type="ECO:0000256" key="8">
    <source>
        <dbReference type="ARBA" id="ARBA00023136"/>
    </source>
</evidence>
<feature type="domain" description="Cation/H(+) antiporter C-terminal" evidence="13">
    <location>
        <begin position="613"/>
        <end position="773"/>
    </location>
</feature>
<dbReference type="OrthoDB" id="754456at2759"/>
<dbReference type="InterPro" id="IPR057291">
    <property type="entry name" value="CHX17_2nd"/>
</dbReference>
<feature type="transmembrane region" description="Helical" evidence="10">
    <location>
        <begin position="212"/>
        <end position="231"/>
    </location>
</feature>
<dbReference type="InterPro" id="IPR038770">
    <property type="entry name" value="Na+/solute_symporter_sf"/>
</dbReference>
<comment type="similarity">
    <text evidence="9">Belongs to the monovalent cation:proton antiporter 2 (CPA2) transporter (TC 2.A.37) family. CHX (TC 2.A.37.4) subfamily.</text>
</comment>
<evidence type="ECO:0000256" key="2">
    <source>
        <dbReference type="ARBA" id="ARBA00022448"/>
    </source>
</evidence>
<proteinExistence type="inferred from homology"/>
<dbReference type="Pfam" id="PF23256">
    <property type="entry name" value="CHX17_2nd"/>
    <property type="match status" value="1"/>
</dbReference>
<keyword evidence="2" id="KW-0813">Transport</keyword>
<evidence type="ECO:0000256" key="4">
    <source>
        <dbReference type="ARBA" id="ARBA00022692"/>
    </source>
</evidence>
<evidence type="ECO:0000256" key="9">
    <source>
        <dbReference type="ARBA" id="ARBA00038341"/>
    </source>
</evidence>
<evidence type="ECO:0000313" key="14">
    <source>
        <dbReference type="EMBL" id="KAF8403795.1"/>
    </source>
</evidence>
<feature type="domain" description="Cation/H(+) antiporter central" evidence="12">
    <location>
        <begin position="472"/>
        <end position="608"/>
    </location>
</feature>
<feature type="domain" description="Cation/H+ exchanger transmembrane" evidence="11">
    <location>
        <begin position="49"/>
        <end position="414"/>
    </location>
</feature>
<feature type="transmembrane region" description="Helical" evidence="10">
    <location>
        <begin position="150"/>
        <end position="171"/>
    </location>
</feature>
<dbReference type="OMA" id="VGKINYL"/>
<feature type="transmembrane region" description="Helical" evidence="10">
    <location>
        <begin position="301"/>
        <end position="319"/>
    </location>
</feature>
<feature type="transmembrane region" description="Helical" evidence="10">
    <location>
        <begin position="364"/>
        <end position="384"/>
    </location>
</feature>
<keyword evidence="6 10" id="KW-1133">Transmembrane helix</keyword>
<keyword evidence="15" id="KW-1185">Reference proteome</keyword>
<feature type="transmembrane region" description="Helical" evidence="10">
    <location>
        <begin position="331"/>
        <end position="352"/>
    </location>
</feature>
<comment type="caution">
    <text evidence="14">The sequence shown here is derived from an EMBL/GenBank/DDBJ whole genome shotgun (WGS) entry which is preliminary data.</text>
</comment>
<dbReference type="PANTHER" id="PTHR32468:SF145">
    <property type="entry name" value="CATION_H(+) ANTIPORTER 28"/>
    <property type="match status" value="1"/>
</dbReference>
<dbReference type="GO" id="GO:0006813">
    <property type="term" value="P:potassium ion transport"/>
    <property type="evidence" value="ECO:0007669"/>
    <property type="project" value="UniProtKB-KW"/>
</dbReference>
<feature type="transmembrane region" description="Helical" evidence="10">
    <location>
        <begin position="252"/>
        <end position="281"/>
    </location>
</feature>
<dbReference type="GO" id="GO:0016020">
    <property type="term" value="C:membrane"/>
    <property type="evidence" value="ECO:0007669"/>
    <property type="project" value="UniProtKB-SubCell"/>
</dbReference>
<feature type="transmembrane region" description="Helical" evidence="10">
    <location>
        <begin position="120"/>
        <end position="138"/>
    </location>
</feature>
<name>A0A834ZDN8_TETSI</name>
<accession>A0A834ZDN8</accession>
<dbReference type="AlphaFoldDB" id="A0A834ZDN8"/>
<evidence type="ECO:0008006" key="16">
    <source>
        <dbReference type="Google" id="ProtNLM"/>
    </source>
</evidence>
<feature type="transmembrane region" description="Helical" evidence="10">
    <location>
        <begin position="84"/>
        <end position="100"/>
    </location>
</feature>
<dbReference type="Pfam" id="PF23259">
    <property type="entry name" value="CHX17_C"/>
    <property type="match status" value="1"/>
</dbReference>
<keyword evidence="4 10" id="KW-0812">Transmembrane</keyword>
<dbReference type="InterPro" id="IPR057290">
    <property type="entry name" value="CHX17_C"/>
</dbReference>
<evidence type="ECO:0000256" key="6">
    <source>
        <dbReference type="ARBA" id="ARBA00022989"/>
    </source>
</evidence>
<feature type="transmembrane region" description="Helical" evidence="10">
    <location>
        <begin position="29"/>
        <end position="46"/>
    </location>
</feature>
<keyword evidence="8 10" id="KW-0472">Membrane</keyword>
<feature type="transmembrane region" description="Helical" evidence="10">
    <location>
        <begin position="183"/>
        <end position="206"/>
    </location>
</feature>
<dbReference type="Gene3D" id="1.20.1530.20">
    <property type="match status" value="1"/>
</dbReference>
<dbReference type="InterPro" id="IPR006153">
    <property type="entry name" value="Cation/H_exchanger_TM"/>
</dbReference>
<dbReference type="InterPro" id="IPR050794">
    <property type="entry name" value="CPA2_transporter"/>
</dbReference>
<dbReference type="Proteomes" id="UP000655225">
    <property type="component" value="Unassembled WGS sequence"/>
</dbReference>
<feature type="transmembrane region" description="Helical" evidence="10">
    <location>
        <begin position="396"/>
        <end position="418"/>
    </location>
</feature>
<keyword evidence="5" id="KW-0630">Potassium</keyword>
<gene>
    <name evidence="14" type="ORF">HHK36_011901</name>
</gene>
<comment type="subcellular location">
    <subcellularLocation>
        <location evidence="1">Membrane</location>
        <topology evidence="1">Multi-pass membrane protein</topology>
    </subcellularLocation>
</comment>
<sequence length="788" mass="87072">MDGEDRKELKILGSKERCQDLISMTFANFIAYVLGYFFIFFACNFIHSMLRPLSQPRIISESIVGLIVGNLNFITKAFGQSVPWTLYSVAEIGMLCYMFALGLEMDPYVLVHRPTREAKVAYAGMLSTFLLSCIFAPLMNFFSTTSKLEFIIFLALAISNPASPLLTRLITDLKIGKSDIGKLVIAAGIHSDMVSTLLMAICTIISKSRGHAFVVTLATVVQMMLIAKFGSSFICWINDQNPKGKPMKGSHLVLSVAFMVFICAFAPVIWAASPIFSAFLAGLVLPREGRLSKMVISKLNYFWSSFLCPVYFFWAGLQADFDQFNPGKFSTWSNLFFLFMVATIGKISGTLVSGMLSGLQWQESIAIGLLLGVKGHFHIYLAVFSGEVGIISTSSSIVMIIVTLLTIVYIPLVVEYIISRARQRSNNPRMVLQWLDPSSELRMLLCLQGPQNLTTAINFMEISRGTAEPGIMVYATDMIELTDQVASTLIHREGVEAVTVTDESIVEMREQITAAIQAYMEESGKGITLRRMLALSTFNNMHQEICVLAEDALASLIILPFHKRQRGDGKLDEGHLWFRHVNRKVLRHAPCSVGILVDRGLGLTGKVSKSLESLKVGVIFIGGKDDREALAYAGRIAGHPGINLTAIRFLLDSNADNGSIRARSTRHAISEQEEEMKLDDECFAEFYERFLADGRVTYVEKYVVNAAETVSTLRTLEGLYALFVVGRGHRVDSILTAGMSDWEECPELGPVGGILAASDFSVMASVLIIQQHSPKGDLHGLDDEFSVI</sequence>
<evidence type="ECO:0000259" key="11">
    <source>
        <dbReference type="Pfam" id="PF00999"/>
    </source>
</evidence>
<evidence type="ECO:0000256" key="1">
    <source>
        <dbReference type="ARBA" id="ARBA00004141"/>
    </source>
</evidence>